<feature type="domain" description="UTP23 sensor motif region" evidence="9">
    <location>
        <begin position="194"/>
        <end position="209"/>
    </location>
</feature>
<dbReference type="EMBL" id="CASHTH010003700">
    <property type="protein sequence ID" value="CAI8048089.1"/>
    <property type="molecule type" value="Genomic_DNA"/>
</dbReference>
<dbReference type="Gene3D" id="3.40.50.1010">
    <property type="entry name" value="5'-nuclease"/>
    <property type="match status" value="1"/>
</dbReference>
<dbReference type="InterPro" id="IPR057776">
    <property type="entry name" value="UTP23_sensor"/>
</dbReference>
<evidence type="ECO:0000256" key="3">
    <source>
        <dbReference type="ARBA" id="ARBA00022552"/>
    </source>
</evidence>
<proteinExistence type="inferred from homology"/>
<comment type="subcellular location">
    <subcellularLocation>
        <location evidence="1">Nucleus</location>
        <location evidence="1">Nucleolus</location>
    </subcellularLocation>
</comment>
<dbReference type="Pfam" id="PF04900">
    <property type="entry name" value="Fcf1"/>
    <property type="match status" value="1"/>
</dbReference>
<evidence type="ECO:0000256" key="2">
    <source>
        <dbReference type="ARBA" id="ARBA00022517"/>
    </source>
</evidence>
<evidence type="ECO:0000256" key="4">
    <source>
        <dbReference type="ARBA" id="ARBA00023242"/>
    </source>
</evidence>
<feature type="region of interest" description="Disordered" evidence="8">
    <location>
        <begin position="183"/>
        <end position="209"/>
    </location>
</feature>
<keyword evidence="2" id="KW-0690">Ribosome biogenesis</keyword>
<dbReference type="PANTHER" id="PTHR12416">
    <property type="entry name" value="RRNA-PROCESSING PROTEIN UTP23 HOMOLOG"/>
    <property type="match status" value="1"/>
</dbReference>
<keyword evidence="3" id="KW-0698">rRNA processing</keyword>
<accession>A0AA35THH6</accession>
<dbReference type="GO" id="GO:0006364">
    <property type="term" value="P:rRNA processing"/>
    <property type="evidence" value="ECO:0007669"/>
    <property type="project" value="UniProtKB-KW"/>
</dbReference>
<dbReference type="InterPro" id="IPR006984">
    <property type="entry name" value="Fcf1/UTP23"/>
</dbReference>
<evidence type="ECO:0000259" key="9">
    <source>
        <dbReference type="Pfam" id="PF24779"/>
    </source>
</evidence>
<dbReference type="Pfam" id="PF24779">
    <property type="entry name" value="UTP23_sensor"/>
    <property type="match status" value="1"/>
</dbReference>
<name>A0AA35THH6_GEOBA</name>
<keyword evidence="4" id="KW-0539">Nucleus</keyword>
<evidence type="ECO:0000313" key="10">
    <source>
        <dbReference type="EMBL" id="CAI8048089.1"/>
    </source>
</evidence>
<dbReference type="FunFam" id="3.40.50.1010:FF:000006">
    <property type="entry name" value="rRNA-processing protein UTP23 homolog"/>
    <property type="match status" value="1"/>
</dbReference>
<sequence>MKVKRYKHAKKVLSFYKNTFKIREPYQVIVDGTFCQAALKGKIQIKEQLPKYLGGRVQLVTTQCVVTELEGLGQSLSGAMYVAKRFQLRNCGHHRDPQPAADCVKNMISGGNPHHYFVATQDTELQRCLRKTAGIPLLHIVGSTIVLESPTHASQKAHQDVISSKVQPTEHEKSVISALDSASGVTREPLGKRRGRKTPRGPNPLAVKKGRRKFVTTTQVHGSVVSQSKKRRARLQRKRAAELMEKVAASCIAT</sequence>
<dbReference type="AlphaFoldDB" id="A0AA35THH6"/>
<comment type="similarity">
    <text evidence="6">Belongs to the UTP23/FCF1 family. UTP23 subfamily.</text>
</comment>
<evidence type="ECO:0000256" key="5">
    <source>
        <dbReference type="ARBA" id="ARBA00037300"/>
    </source>
</evidence>
<dbReference type="GO" id="GO:0032040">
    <property type="term" value="C:small-subunit processome"/>
    <property type="evidence" value="ECO:0007669"/>
    <property type="project" value="InterPro"/>
</dbReference>
<dbReference type="InterPro" id="IPR029060">
    <property type="entry name" value="PIN-like_dom_sf"/>
</dbReference>
<evidence type="ECO:0000256" key="8">
    <source>
        <dbReference type="SAM" id="MobiDB-lite"/>
    </source>
</evidence>
<comment type="caution">
    <text evidence="10">The sequence shown here is derived from an EMBL/GenBank/DDBJ whole genome shotgun (WGS) entry which is preliminary data.</text>
</comment>
<evidence type="ECO:0000313" key="11">
    <source>
        <dbReference type="Proteomes" id="UP001174909"/>
    </source>
</evidence>
<evidence type="ECO:0000256" key="7">
    <source>
        <dbReference type="ARBA" id="ARBA00071400"/>
    </source>
</evidence>
<dbReference type="SUPFAM" id="SSF88723">
    <property type="entry name" value="PIN domain-like"/>
    <property type="match status" value="1"/>
</dbReference>
<dbReference type="CDD" id="cd09866">
    <property type="entry name" value="PIN_Fcf1-Utp23-H"/>
    <property type="match status" value="1"/>
</dbReference>
<gene>
    <name evidence="10" type="ORF">GBAR_LOCUS26561</name>
</gene>
<keyword evidence="11" id="KW-1185">Reference proteome</keyword>
<comment type="function">
    <text evidence="5">Involved in rRNA-processing and ribosome biogenesis.</text>
</comment>
<evidence type="ECO:0000256" key="6">
    <source>
        <dbReference type="ARBA" id="ARBA00038503"/>
    </source>
</evidence>
<evidence type="ECO:0000256" key="1">
    <source>
        <dbReference type="ARBA" id="ARBA00004604"/>
    </source>
</evidence>
<organism evidence="10 11">
    <name type="scientific">Geodia barretti</name>
    <name type="common">Barrett's horny sponge</name>
    <dbReference type="NCBI Taxonomy" id="519541"/>
    <lineage>
        <taxon>Eukaryota</taxon>
        <taxon>Metazoa</taxon>
        <taxon>Porifera</taxon>
        <taxon>Demospongiae</taxon>
        <taxon>Heteroscleromorpha</taxon>
        <taxon>Tetractinellida</taxon>
        <taxon>Astrophorina</taxon>
        <taxon>Geodiidae</taxon>
        <taxon>Geodia</taxon>
    </lineage>
</organism>
<dbReference type="Proteomes" id="UP001174909">
    <property type="component" value="Unassembled WGS sequence"/>
</dbReference>
<protein>
    <recommendedName>
        <fullName evidence="7">rRNA-processing protein UTP23 homolog</fullName>
    </recommendedName>
</protein>
<reference evidence="10" key="1">
    <citation type="submission" date="2023-03" db="EMBL/GenBank/DDBJ databases">
        <authorList>
            <person name="Steffen K."/>
            <person name="Cardenas P."/>
        </authorList>
    </citation>
    <scope>NUCLEOTIDE SEQUENCE</scope>
</reference>